<sequence length="102" mass="10900">MTDTPKPISLAVALEYERGTRDAPRIIAKGRGELARRIVEVAGEAGVVIEANGPLAEALASVELDEQIPIELYEAVAEIIGFVLRASAQRHWTPTEGSSPPP</sequence>
<name>A0A1E5XR61_9HYPH</name>
<dbReference type="Gene3D" id="3.40.1690.10">
    <property type="entry name" value="secretion proteins EscU"/>
    <property type="match status" value="1"/>
</dbReference>
<dbReference type="Proteomes" id="UP000095463">
    <property type="component" value="Unassembled WGS sequence"/>
</dbReference>
<evidence type="ECO:0008006" key="4">
    <source>
        <dbReference type="Google" id="ProtNLM"/>
    </source>
</evidence>
<evidence type="ECO:0000256" key="1">
    <source>
        <dbReference type="ARBA" id="ARBA00010690"/>
    </source>
</evidence>
<dbReference type="OrthoDB" id="5244399at2"/>
<gene>
    <name evidence="2" type="ORF">VW23_018105</name>
</gene>
<comment type="similarity">
    <text evidence="1">Belongs to the type III secretion exporter family.</text>
</comment>
<dbReference type="PANTHER" id="PTHR30531">
    <property type="entry name" value="FLAGELLAR BIOSYNTHETIC PROTEIN FLHB"/>
    <property type="match status" value="1"/>
</dbReference>
<keyword evidence="3" id="KW-1185">Reference proteome</keyword>
<dbReference type="AlphaFoldDB" id="A0A1E5XR61"/>
<dbReference type="Pfam" id="PF01312">
    <property type="entry name" value="Bac_export_2"/>
    <property type="match status" value="1"/>
</dbReference>
<protein>
    <recommendedName>
        <fullName evidence="4">Type III secretion protein</fullName>
    </recommendedName>
</protein>
<dbReference type="SUPFAM" id="SSF160544">
    <property type="entry name" value="EscU C-terminal domain-like"/>
    <property type="match status" value="1"/>
</dbReference>
<evidence type="ECO:0000313" key="2">
    <source>
        <dbReference type="EMBL" id="OEO31080.1"/>
    </source>
</evidence>
<dbReference type="EMBL" id="LAJE02000172">
    <property type="protein sequence ID" value="OEO31080.1"/>
    <property type="molecule type" value="Genomic_DNA"/>
</dbReference>
<reference evidence="2 3" key="1">
    <citation type="journal article" date="2015" name="Genome Announc.">
        <title>Genome Assemblies of Three Soil-Associated Devosia species: D. insulae, D. limi, and D. soli.</title>
        <authorList>
            <person name="Hassan Y.I."/>
            <person name="Lepp D."/>
            <person name="Zhou T."/>
        </authorList>
    </citation>
    <scope>NUCLEOTIDE SEQUENCE [LARGE SCALE GENOMIC DNA]</scope>
    <source>
        <strain evidence="2 3">DS-56</strain>
    </source>
</reference>
<evidence type="ECO:0000313" key="3">
    <source>
        <dbReference type="Proteomes" id="UP000095463"/>
    </source>
</evidence>
<proteinExistence type="inferred from homology"/>
<organism evidence="2 3">
    <name type="scientific">Devosia insulae DS-56</name>
    <dbReference type="NCBI Taxonomy" id="1116389"/>
    <lineage>
        <taxon>Bacteria</taxon>
        <taxon>Pseudomonadati</taxon>
        <taxon>Pseudomonadota</taxon>
        <taxon>Alphaproteobacteria</taxon>
        <taxon>Hyphomicrobiales</taxon>
        <taxon>Devosiaceae</taxon>
        <taxon>Devosia</taxon>
    </lineage>
</organism>
<dbReference type="GO" id="GO:0009306">
    <property type="term" value="P:protein secretion"/>
    <property type="evidence" value="ECO:0007669"/>
    <property type="project" value="InterPro"/>
</dbReference>
<comment type="caution">
    <text evidence="2">The sequence shown here is derived from an EMBL/GenBank/DDBJ whole genome shotgun (WGS) entry which is preliminary data.</text>
</comment>
<accession>A0A1E5XR61</accession>
<dbReference type="PANTHER" id="PTHR30531:SF12">
    <property type="entry name" value="FLAGELLAR BIOSYNTHETIC PROTEIN FLHB"/>
    <property type="match status" value="1"/>
</dbReference>
<dbReference type="InterPro" id="IPR029025">
    <property type="entry name" value="T3SS_substrate_exporter_C"/>
</dbReference>
<dbReference type="InterPro" id="IPR006135">
    <property type="entry name" value="T3SS_substrate_exporter"/>
</dbReference>
<dbReference type="GO" id="GO:0005886">
    <property type="term" value="C:plasma membrane"/>
    <property type="evidence" value="ECO:0007669"/>
    <property type="project" value="TreeGrafter"/>
</dbReference>
<dbReference type="RefSeq" id="WP_069909739.1">
    <property type="nucleotide sequence ID" value="NZ_LAJE02000172.1"/>
</dbReference>